<organism evidence="4 5">
    <name type="scientific">Brassica napus</name>
    <name type="common">Rape</name>
    <dbReference type="NCBI Taxonomy" id="3708"/>
    <lineage>
        <taxon>Eukaryota</taxon>
        <taxon>Viridiplantae</taxon>
        <taxon>Streptophyta</taxon>
        <taxon>Embryophyta</taxon>
        <taxon>Tracheophyta</taxon>
        <taxon>Spermatophyta</taxon>
        <taxon>Magnoliopsida</taxon>
        <taxon>eudicotyledons</taxon>
        <taxon>Gunneridae</taxon>
        <taxon>Pentapetalae</taxon>
        <taxon>rosids</taxon>
        <taxon>malvids</taxon>
        <taxon>Brassicales</taxon>
        <taxon>Brassicaceae</taxon>
        <taxon>Brassiceae</taxon>
        <taxon>Brassica</taxon>
    </lineage>
</organism>
<evidence type="ECO:0000313" key="4">
    <source>
        <dbReference type="EMBL" id="KAH0889287.1"/>
    </source>
</evidence>
<dbReference type="Gene3D" id="3.40.30.10">
    <property type="entry name" value="Glutaredoxin"/>
    <property type="match status" value="1"/>
</dbReference>
<protein>
    <recommendedName>
        <fullName evidence="1">glutathione transferase</fullName>
        <ecNumber evidence="1">2.5.1.18</ecNumber>
    </recommendedName>
</protein>
<dbReference type="PANTHER" id="PTHR43900:SF45">
    <property type="entry name" value="GLUTATHIONE S-TRANSFERASE F9"/>
    <property type="match status" value="1"/>
</dbReference>
<keyword evidence="5" id="KW-1185">Reference proteome</keyword>
<accession>A0ABQ8A9P9</accession>
<evidence type="ECO:0000313" key="5">
    <source>
        <dbReference type="Proteomes" id="UP000824890"/>
    </source>
</evidence>
<sequence length="111" mass="12356">MVLKVYGPHFASPKRALVTLIEKGVAFETVPVDLMKGEHKQPAYLALQVSFLGLPPFLFFFPFSRFSPASLFLPMQPFGTVPAVVDGDYKIFGTPSFKKTTTHLTFLTDQT</sequence>
<evidence type="ECO:0000256" key="1">
    <source>
        <dbReference type="ARBA" id="ARBA00012452"/>
    </source>
</evidence>
<keyword evidence="2" id="KW-0808">Transferase</keyword>
<feature type="domain" description="GST N-terminal" evidence="3">
    <location>
        <begin position="1"/>
        <end position="111"/>
    </location>
</feature>
<dbReference type="Pfam" id="PF13409">
    <property type="entry name" value="GST_N_2"/>
    <property type="match status" value="1"/>
</dbReference>
<name>A0ABQ8A9P9_BRANA</name>
<dbReference type="PROSITE" id="PS50404">
    <property type="entry name" value="GST_NTER"/>
    <property type="match status" value="1"/>
</dbReference>
<dbReference type="Proteomes" id="UP000824890">
    <property type="component" value="Unassembled WGS sequence"/>
</dbReference>
<proteinExistence type="predicted"/>
<comment type="caution">
    <text evidence="4">The sequence shown here is derived from an EMBL/GenBank/DDBJ whole genome shotgun (WGS) entry which is preliminary data.</text>
</comment>
<dbReference type="PANTHER" id="PTHR43900">
    <property type="entry name" value="GLUTATHIONE S-TRANSFERASE RHO"/>
    <property type="match status" value="1"/>
</dbReference>
<dbReference type="EC" id="2.5.1.18" evidence="1"/>
<dbReference type="InterPro" id="IPR004045">
    <property type="entry name" value="Glutathione_S-Trfase_N"/>
</dbReference>
<gene>
    <name evidence="4" type="ORF">HID58_051716</name>
</gene>
<evidence type="ECO:0000259" key="3">
    <source>
        <dbReference type="PROSITE" id="PS50404"/>
    </source>
</evidence>
<evidence type="ECO:0000256" key="2">
    <source>
        <dbReference type="ARBA" id="ARBA00022679"/>
    </source>
</evidence>
<reference evidence="4 5" key="1">
    <citation type="submission" date="2021-05" db="EMBL/GenBank/DDBJ databases">
        <title>Genome Assembly of Synthetic Allotetraploid Brassica napus Reveals Homoeologous Exchanges between Subgenomes.</title>
        <authorList>
            <person name="Davis J.T."/>
        </authorList>
    </citation>
    <scope>NUCLEOTIDE SEQUENCE [LARGE SCALE GENOMIC DNA]</scope>
    <source>
        <strain evidence="5">cv. Da-Ae</strain>
        <tissue evidence="4">Seedling</tissue>
    </source>
</reference>
<dbReference type="SUPFAM" id="SSF52833">
    <property type="entry name" value="Thioredoxin-like"/>
    <property type="match status" value="1"/>
</dbReference>
<dbReference type="EMBL" id="JAGKQM010000013">
    <property type="protein sequence ID" value="KAH0889287.1"/>
    <property type="molecule type" value="Genomic_DNA"/>
</dbReference>
<dbReference type="InterPro" id="IPR036249">
    <property type="entry name" value="Thioredoxin-like_sf"/>
</dbReference>